<dbReference type="InterPro" id="IPR000215">
    <property type="entry name" value="Serpin_fam"/>
</dbReference>
<comment type="similarity">
    <text evidence="1">Belongs to the serpin family.</text>
</comment>
<dbReference type="Pfam" id="PF00079">
    <property type="entry name" value="Serpin"/>
    <property type="match status" value="1"/>
</dbReference>
<dbReference type="SMART" id="SM00093">
    <property type="entry name" value="SERPIN"/>
    <property type="match status" value="1"/>
</dbReference>
<organism evidence="4 5">
    <name type="scientific">Kitasatospora arboriphila</name>
    <dbReference type="NCBI Taxonomy" id="258052"/>
    <lineage>
        <taxon>Bacteria</taxon>
        <taxon>Bacillati</taxon>
        <taxon>Actinomycetota</taxon>
        <taxon>Actinomycetes</taxon>
        <taxon>Kitasatosporales</taxon>
        <taxon>Streptomycetaceae</taxon>
        <taxon>Kitasatospora</taxon>
    </lineage>
</organism>
<dbReference type="InterPro" id="IPR042178">
    <property type="entry name" value="Serpin_sf_1"/>
</dbReference>
<dbReference type="InterPro" id="IPR036186">
    <property type="entry name" value="Serpin_sf"/>
</dbReference>
<dbReference type="InterPro" id="IPR023796">
    <property type="entry name" value="Serpin_dom"/>
</dbReference>
<evidence type="ECO:0000313" key="5">
    <source>
        <dbReference type="Proteomes" id="UP001499987"/>
    </source>
</evidence>
<protein>
    <recommendedName>
        <fullName evidence="3">Serpin domain-containing protein</fullName>
    </recommendedName>
</protein>
<keyword evidence="5" id="KW-1185">Reference proteome</keyword>
<evidence type="ECO:0000259" key="3">
    <source>
        <dbReference type="SMART" id="SM00093"/>
    </source>
</evidence>
<proteinExistence type="inferred from homology"/>
<feature type="compositionally biased region" description="Acidic residues" evidence="2">
    <location>
        <begin position="392"/>
        <end position="411"/>
    </location>
</feature>
<dbReference type="Gene3D" id="3.30.497.10">
    <property type="entry name" value="Antithrombin, subunit I, domain 2"/>
    <property type="match status" value="2"/>
</dbReference>
<dbReference type="PANTHER" id="PTHR11461:SF211">
    <property type="entry name" value="GH10112P-RELATED"/>
    <property type="match status" value="1"/>
</dbReference>
<evidence type="ECO:0000313" key="4">
    <source>
        <dbReference type="EMBL" id="GAA1069184.1"/>
    </source>
</evidence>
<name>A0ABN1T8F1_9ACTN</name>
<dbReference type="PANTHER" id="PTHR11461">
    <property type="entry name" value="SERINE PROTEASE INHIBITOR, SERPIN"/>
    <property type="match status" value="1"/>
</dbReference>
<gene>
    <name evidence="4" type="ORF">GCM10009663_00390</name>
</gene>
<reference evidence="4 5" key="1">
    <citation type="journal article" date="2019" name="Int. J. Syst. Evol. Microbiol.">
        <title>The Global Catalogue of Microorganisms (GCM) 10K type strain sequencing project: providing services to taxonomists for standard genome sequencing and annotation.</title>
        <authorList>
            <consortium name="The Broad Institute Genomics Platform"/>
            <consortium name="The Broad Institute Genome Sequencing Center for Infectious Disease"/>
            <person name="Wu L."/>
            <person name="Ma J."/>
        </authorList>
    </citation>
    <scope>NUCLEOTIDE SEQUENCE [LARGE SCALE GENOMIC DNA]</scope>
    <source>
        <strain evidence="4 5">JCM 13002</strain>
    </source>
</reference>
<dbReference type="SUPFAM" id="SSF56574">
    <property type="entry name" value="Serpins"/>
    <property type="match status" value="2"/>
</dbReference>
<evidence type="ECO:0000256" key="2">
    <source>
        <dbReference type="SAM" id="MobiDB-lite"/>
    </source>
</evidence>
<sequence length="411" mass="43160">MLSTTTVRAVNSLTERWARGVPTAGGTVFTAAGLWPLLAALASGADGAAGKELADALGVPAASAAERARELLGALGRLPGVAAAVGLWTAPALRVSPEWTAGLPAHLHQSLTGPEIQPQLDAWAARHTNGQIEEFPLRVQPDTILLLASALAVRTDWIRPFKAGVLCPGTGPWADREFAGLYRFTSLLDRVAVVGTPAGPVSELRVLGAGGIDVHLLVGEENARPGEVLGGGLGILAGRHCRVTGDLLPYGEAGPGVRVRAVRSEVPRHQLMAEVARFTVTAEHDLLADAGRFGLGTVSRQEPDGSGHLPGICADPPLEVRAAAQSATATFGALGFRAAAVTALGVAVGSAPAPPPYRVRRVEFTTDRPFGFLAVHRTSRLVLAAGWVEQPDPYEPEPLEWDEEEWDEEER</sequence>
<feature type="region of interest" description="Disordered" evidence="2">
    <location>
        <begin position="390"/>
        <end position="411"/>
    </location>
</feature>
<dbReference type="RefSeq" id="WP_344621369.1">
    <property type="nucleotide sequence ID" value="NZ_BAAALD010000001.1"/>
</dbReference>
<feature type="domain" description="Serpin" evidence="3">
    <location>
        <begin position="11"/>
        <end position="391"/>
    </location>
</feature>
<comment type="caution">
    <text evidence="4">The sequence shown here is derived from an EMBL/GenBank/DDBJ whole genome shotgun (WGS) entry which is preliminary data.</text>
</comment>
<dbReference type="EMBL" id="BAAALD010000001">
    <property type="protein sequence ID" value="GAA1069184.1"/>
    <property type="molecule type" value="Genomic_DNA"/>
</dbReference>
<evidence type="ECO:0000256" key="1">
    <source>
        <dbReference type="RuleBase" id="RU000411"/>
    </source>
</evidence>
<dbReference type="Proteomes" id="UP001499987">
    <property type="component" value="Unassembled WGS sequence"/>
</dbReference>
<accession>A0ABN1T8F1</accession>